<sequence length="123" mass="14326">MENYSRDVSHLYSNYDNTLFKSKYEISRVIYPPIRPKTNKTNASKAGHRENVKQNVFRLFKLDRHVRKSRQQCKDEPIAFEQENIGQSLSAQLLSQTTCNQPPTIVFLFSTPIQSIKSRPCYA</sequence>
<organism evidence="1 2">
    <name type="scientific">Polyplax serrata</name>
    <name type="common">Common mouse louse</name>
    <dbReference type="NCBI Taxonomy" id="468196"/>
    <lineage>
        <taxon>Eukaryota</taxon>
        <taxon>Metazoa</taxon>
        <taxon>Ecdysozoa</taxon>
        <taxon>Arthropoda</taxon>
        <taxon>Hexapoda</taxon>
        <taxon>Insecta</taxon>
        <taxon>Pterygota</taxon>
        <taxon>Neoptera</taxon>
        <taxon>Paraneoptera</taxon>
        <taxon>Psocodea</taxon>
        <taxon>Troctomorpha</taxon>
        <taxon>Phthiraptera</taxon>
        <taxon>Anoplura</taxon>
        <taxon>Polyplacidae</taxon>
        <taxon>Polyplax</taxon>
    </lineage>
</organism>
<dbReference type="Proteomes" id="UP001359485">
    <property type="component" value="Unassembled WGS sequence"/>
</dbReference>
<name>A0ABR1AF67_POLSC</name>
<protein>
    <submittedName>
        <fullName evidence="1">Uncharacterized protein</fullName>
    </submittedName>
</protein>
<evidence type="ECO:0000313" key="1">
    <source>
        <dbReference type="EMBL" id="KAK6618139.1"/>
    </source>
</evidence>
<gene>
    <name evidence="1" type="ORF">RUM44_002587</name>
</gene>
<accession>A0ABR1AF67</accession>
<dbReference type="EMBL" id="JAWJWF010000050">
    <property type="protein sequence ID" value="KAK6618139.1"/>
    <property type="molecule type" value="Genomic_DNA"/>
</dbReference>
<reference evidence="1 2" key="1">
    <citation type="submission" date="2023-09" db="EMBL/GenBank/DDBJ databases">
        <title>Genomes of two closely related lineages of the louse Polyplax serrata with different host specificities.</title>
        <authorList>
            <person name="Martinu J."/>
            <person name="Tarabai H."/>
            <person name="Stefka J."/>
            <person name="Hypsa V."/>
        </authorList>
    </citation>
    <scope>NUCLEOTIDE SEQUENCE [LARGE SCALE GENOMIC DNA]</scope>
    <source>
        <strain evidence="1">98ZLc_SE</strain>
    </source>
</reference>
<proteinExistence type="predicted"/>
<comment type="caution">
    <text evidence="1">The sequence shown here is derived from an EMBL/GenBank/DDBJ whole genome shotgun (WGS) entry which is preliminary data.</text>
</comment>
<keyword evidence="2" id="KW-1185">Reference proteome</keyword>
<evidence type="ECO:0000313" key="2">
    <source>
        <dbReference type="Proteomes" id="UP001359485"/>
    </source>
</evidence>